<keyword evidence="3" id="KW-1185">Reference proteome</keyword>
<dbReference type="SUPFAM" id="SSF52833">
    <property type="entry name" value="Thioredoxin-like"/>
    <property type="match status" value="1"/>
</dbReference>
<feature type="region of interest" description="Disordered" evidence="1">
    <location>
        <begin position="1"/>
        <end position="77"/>
    </location>
</feature>
<feature type="region of interest" description="Disordered" evidence="1">
    <location>
        <begin position="266"/>
        <end position="310"/>
    </location>
</feature>
<dbReference type="Proteomes" id="UP001165063">
    <property type="component" value="Unassembled WGS sequence"/>
</dbReference>
<proteinExistence type="predicted"/>
<gene>
    <name evidence="2" type="ORF">Amon01_000257400</name>
</gene>
<feature type="compositionally biased region" description="Basic and acidic residues" evidence="1">
    <location>
        <begin position="624"/>
        <end position="642"/>
    </location>
</feature>
<feature type="region of interest" description="Disordered" evidence="1">
    <location>
        <begin position="347"/>
        <end position="509"/>
    </location>
</feature>
<feature type="compositionally biased region" description="Low complexity" evidence="1">
    <location>
        <begin position="454"/>
        <end position="475"/>
    </location>
</feature>
<dbReference type="Pfam" id="PF04908">
    <property type="entry name" value="SH3BGR"/>
    <property type="match status" value="1"/>
</dbReference>
<feature type="region of interest" description="Disordered" evidence="1">
    <location>
        <begin position="794"/>
        <end position="853"/>
    </location>
</feature>
<dbReference type="InterPro" id="IPR036249">
    <property type="entry name" value="Thioredoxin-like_sf"/>
</dbReference>
<protein>
    <submittedName>
        <fullName evidence="2">Unnamed protein product</fullName>
    </submittedName>
</protein>
<feature type="compositionally biased region" description="Basic and acidic residues" evidence="1">
    <location>
        <begin position="806"/>
        <end position="824"/>
    </location>
</feature>
<evidence type="ECO:0000313" key="2">
    <source>
        <dbReference type="EMBL" id="GMG22270.1"/>
    </source>
</evidence>
<feature type="region of interest" description="Disordered" evidence="1">
    <location>
        <begin position="670"/>
        <end position="771"/>
    </location>
</feature>
<feature type="compositionally biased region" description="Low complexity" evidence="1">
    <location>
        <begin position="15"/>
        <end position="31"/>
    </location>
</feature>
<feature type="region of interest" description="Disordered" evidence="1">
    <location>
        <begin position="907"/>
        <end position="951"/>
    </location>
</feature>
<feature type="compositionally biased region" description="Polar residues" evidence="1">
    <location>
        <begin position="296"/>
        <end position="308"/>
    </location>
</feature>
<organism evidence="2 3">
    <name type="scientific">Ambrosiozyma monospora</name>
    <name type="common">Yeast</name>
    <name type="synonym">Endomycopsis monosporus</name>
    <dbReference type="NCBI Taxonomy" id="43982"/>
    <lineage>
        <taxon>Eukaryota</taxon>
        <taxon>Fungi</taxon>
        <taxon>Dikarya</taxon>
        <taxon>Ascomycota</taxon>
        <taxon>Saccharomycotina</taxon>
        <taxon>Pichiomycetes</taxon>
        <taxon>Pichiales</taxon>
        <taxon>Pichiaceae</taxon>
        <taxon>Ambrosiozyma</taxon>
    </lineage>
</organism>
<feature type="compositionally biased region" description="Polar residues" evidence="1">
    <location>
        <begin position="1"/>
        <end position="14"/>
    </location>
</feature>
<feature type="compositionally biased region" description="Low complexity" evidence="1">
    <location>
        <begin position="535"/>
        <end position="545"/>
    </location>
</feature>
<dbReference type="OrthoDB" id="9932926at2759"/>
<comment type="caution">
    <text evidence="2">The sequence shown here is derived from an EMBL/GenBank/DDBJ whole genome shotgun (WGS) entry which is preliminary data.</text>
</comment>
<feature type="compositionally biased region" description="Low complexity" evidence="1">
    <location>
        <begin position="729"/>
        <end position="751"/>
    </location>
</feature>
<feature type="compositionally biased region" description="Polar residues" evidence="1">
    <location>
        <begin position="218"/>
        <end position="227"/>
    </location>
</feature>
<feature type="compositionally biased region" description="Basic and acidic residues" evidence="1">
    <location>
        <begin position="181"/>
        <end position="190"/>
    </location>
</feature>
<feature type="region of interest" description="Disordered" evidence="1">
    <location>
        <begin position="624"/>
        <end position="658"/>
    </location>
</feature>
<feature type="compositionally biased region" description="Polar residues" evidence="1">
    <location>
        <begin position="408"/>
        <end position="421"/>
    </location>
</feature>
<feature type="compositionally biased region" description="Basic and acidic residues" evidence="1">
    <location>
        <begin position="831"/>
        <end position="850"/>
    </location>
</feature>
<evidence type="ECO:0000256" key="1">
    <source>
        <dbReference type="SAM" id="MobiDB-lite"/>
    </source>
</evidence>
<dbReference type="Gene3D" id="3.40.30.10">
    <property type="entry name" value="Glutaredoxin"/>
    <property type="match status" value="1"/>
</dbReference>
<reference evidence="2" key="1">
    <citation type="submission" date="2023-04" db="EMBL/GenBank/DDBJ databases">
        <title>Ambrosiozyma monospora NBRC 1965.</title>
        <authorList>
            <person name="Ichikawa N."/>
            <person name="Sato H."/>
            <person name="Tonouchi N."/>
        </authorList>
    </citation>
    <scope>NUCLEOTIDE SEQUENCE</scope>
    <source>
        <strain evidence="2">NBRC 1965</strain>
    </source>
</reference>
<feature type="compositionally biased region" description="Low complexity" evidence="1">
    <location>
        <begin position="396"/>
        <end position="407"/>
    </location>
</feature>
<name>A0A9W6YUS2_AMBMO</name>
<accession>A0A9W6YUS2</accession>
<dbReference type="AlphaFoldDB" id="A0A9W6YUS2"/>
<dbReference type="InterPro" id="IPR006993">
    <property type="entry name" value="Glut_rich_SH3-bd"/>
</dbReference>
<dbReference type="PROSITE" id="PS51354">
    <property type="entry name" value="GLUTAREDOXIN_2"/>
    <property type="match status" value="1"/>
</dbReference>
<dbReference type="EMBL" id="BSXU01000959">
    <property type="protein sequence ID" value="GMG22270.1"/>
    <property type="molecule type" value="Genomic_DNA"/>
</dbReference>
<sequence length="1048" mass="111853">MDDVQSQSQSQRGHSNSNSKNKNQQNQVQQQGGDYAHSIDPEQQINNFKKPSLLGHSVRSIASEPNFPKNRSTSYNHTIVSDSVNTTATTGDFFDTVDYLGGGSDSVHLDDNDTVNDSGSAPAAVPAHLLGSGSRLADGSDYVSVDELKQEGGLLNDEAAVVLDDILDDEGHLKDDALQQEQKQKLKETENFPLSSGSAFDDDDTDSYVKTKTLAPPSISTTANSNLKVKGGDADKEQLELEHKLDYPQTLGGDMGKFIAPAAAHHNESDYKQDPPNPPSTTTATNQTQTANSAPGNTTTSGAQTPAPASSLIDEPLENEFIKPQEVITLDQILNKVNDGEPVESLAYDAKTPTDPASSTFKTSIDVKEPQVPDSAIEIDSENTVPAAVGGRDGSLSRLSSSSLPLSQTQAQDQDIRSAQSPFREGTGTHRPHLARGESYHSGVSNDEFVPSIHSTTSASVHSTSSAQSVHSTTAPLDLGSGVPLSSAANERKPRHDPSSVGVDIGSGVGSKIRNESSLSYLRKISRSRSRASRTSRVSAGSGNSRRGGEEGDDLDVDVGKGTKGFSKLASMESDLDDVINNALLLVEENSCSVEDGGKIVDCDGKDDIVRSLHESIGESVGVKDDDVKEKKVDVDAKKPAEDDKEEGDDTLETKVESIDTEAVGKKVVEAEKKPETTTITTASKSVPVSEDDENKKTVVVDDDVEEVKSTDPLDVPTAGLSIVPNANAATTTQEKEASAAASTKSTSESTGTDVTVTDSANDVDGEDKGMGKVIEKKLDVGESTATLAVDVDEKATETASAVEKSAVDSDKKQETDADAEAKPKAVAAAEKAEVEVEAKAEAEEPKDKEEQDEFDLLIAAAQKEREEQAKSGTLHTNYDDEIERLLLEAEQDKAQAKARSSLSNITAGVKSTSTSTSTPTTSSLSHITAGARAKSSNPLNGGSVHVPKPDKMTFEDEPVYVYTSLAGGFQIMTRTNRLTTILTANRIKFEYRDLGTDEEAKKVWRRYCGGKTLPGVVRGKDDYIGNWEEIEEANENYEVRSLVYESY</sequence>
<feature type="compositionally biased region" description="Low complexity" evidence="1">
    <location>
        <begin position="912"/>
        <end position="924"/>
    </location>
</feature>
<feature type="region of interest" description="Disordered" evidence="1">
    <location>
        <begin position="530"/>
        <end position="560"/>
    </location>
</feature>
<feature type="compositionally biased region" description="Polar residues" evidence="1">
    <location>
        <begin position="752"/>
        <end position="761"/>
    </location>
</feature>
<feature type="compositionally biased region" description="Low complexity" evidence="1">
    <location>
        <begin position="280"/>
        <end position="295"/>
    </location>
</feature>
<evidence type="ECO:0000313" key="3">
    <source>
        <dbReference type="Proteomes" id="UP001165063"/>
    </source>
</evidence>
<feature type="region of interest" description="Disordered" evidence="1">
    <location>
        <begin position="181"/>
        <end position="232"/>
    </location>
</feature>